<dbReference type="Proteomes" id="UP000014760">
    <property type="component" value="Unassembled WGS sequence"/>
</dbReference>
<accession>R7T3I0</accession>
<feature type="signal peptide" evidence="1">
    <location>
        <begin position="1"/>
        <end position="19"/>
    </location>
</feature>
<reference evidence="4" key="1">
    <citation type="submission" date="2012-12" db="EMBL/GenBank/DDBJ databases">
        <authorList>
            <person name="Hellsten U."/>
            <person name="Grimwood J."/>
            <person name="Chapman J.A."/>
            <person name="Shapiro H."/>
            <person name="Aerts A."/>
            <person name="Otillar R.P."/>
            <person name="Terry A.Y."/>
            <person name="Boore J.L."/>
            <person name="Simakov O."/>
            <person name="Marletaz F."/>
            <person name="Cho S.-J."/>
            <person name="Edsinger-Gonzales E."/>
            <person name="Havlak P."/>
            <person name="Kuo D.-H."/>
            <person name="Larsson T."/>
            <person name="Lv J."/>
            <person name="Arendt D."/>
            <person name="Savage R."/>
            <person name="Osoegawa K."/>
            <person name="de Jong P."/>
            <person name="Lindberg D.R."/>
            <person name="Seaver E.C."/>
            <person name="Weisblat D.A."/>
            <person name="Putnam N.H."/>
            <person name="Grigoriev I.V."/>
            <person name="Rokhsar D.S."/>
        </authorList>
    </citation>
    <scope>NUCLEOTIDE SEQUENCE</scope>
    <source>
        <strain evidence="4">I ESC-2004</strain>
    </source>
</reference>
<reference evidence="3" key="3">
    <citation type="submission" date="2015-06" db="UniProtKB">
        <authorList>
            <consortium name="EnsemblMetazoa"/>
        </authorList>
    </citation>
    <scope>IDENTIFICATION</scope>
</reference>
<evidence type="ECO:0000256" key="1">
    <source>
        <dbReference type="SAM" id="SignalP"/>
    </source>
</evidence>
<evidence type="ECO:0000313" key="4">
    <source>
        <dbReference type="Proteomes" id="UP000014760"/>
    </source>
</evidence>
<dbReference type="EnsemblMetazoa" id="CapteT189119">
    <property type="protein sequence ID" value="CapteP189119"/>
    <property type="gene ID" value="CapteG189119"/>
</dbReference>
<dbReference type="EMBL" id="KB312379">
    <property type="protein sequence ID" value="ELT87322.1"/>
    <property type="molecule type" value="Genomic_DNA"/>
</dbReference>
<protein>
    <recommendedName>
        <fullName evidence="5">Protein TsetseEP domain-containing protein</fullName>
    </recommendedName>
</protein>
<dbReference type="EMBL" id="AMQN01003648">
    <property type="status" value="NOT_ANNOTATED_CDS"/>
    <property type="molecule type" value="Genomic_DNA"/>
</dbReference>
<feature type="chain" id="PRO_5008786608" description="Protein TsetseEP domain-containing protein" evidence="1">
    <location>
        <begin position="20"/>
        <end position="223"/>
    </location>
</feature>
<dbReference type="AlphaFoldDB" id="R7T3I0"/>
<reference evidence="2 4" key="2">
    <citation type="journal article" date="2013" name="Nature">
        <title>Insights into bilaterian evolution from three spiralian genomes.</title>
        <authorList>
            <person name="Simakov O."/>
            <person name="Marletaz F."/>
            <person name="Cho S.J."/>
            <person name="Edsinger-Gonzales E."/>
            <person name="Havlak P."/>
            <person name="Hellsten U."/>
            <person name="Kuo D.H."/>
            <person name="Larsson T."/>
            <person name="Lv J."/>
            <person name="Arendt D."/>
            <person name="Savage R."/>
            <person name="Osoegawa K."/>
            <person name="de Jong P."/>
            <person name="Grimwood J."/>
            <person name="Chapman J.A."/>
            <person name="Shapiro H."/>
            <person name="Aerts A."/>
            <person name="Otillar R.P."/>
            <person name="Terry A.Y."/>
            <person name="Boore J.L."/>
            <person name="Grigoriev I.V."/>
            <person name="Lindberg D.R."/>
            <person name="Seaver E.C."/>
            <person name="Weisblat D.A."/>
            <person name="Putnam N.H."/>
            <person name="Rokhsar D.S."/>
        </authorList>
    </citation>
    <scope>NUCLEOTIDE SEQUENCE</scope>
    <source>
        <strain evidence="2 4">I ESC-2004</strain>
    </source>
</reference>
<evidence type="ECO:0008006" key="5">
    <source>
        <dbReference type="Google" id="ProtNLM"/>
    </source>
</evidence>
<evidence type="ECO:0000313" key="3">
    <source>
        <dbReference type="EnsemblMetazoa" id="CapteP189119"/>
    </source>
</evidence>
<keyword evidence="4" id="KW-1185">Reference proteome</keyword>
<proteinExistence type="predicted"/>
<dbReference type="HOGENOM" id="CLU_1241175_0_0_1"/>
<sequence length="223" mass="24573">MDICIFVFAICGCLHLTGAAPFVQVSSSDVRQRILDAPNYELLNSLAKAVEDEIEANMDKYITSVVLPQACSGSRSEMTSEQNYSLDHHQDAIKKAANELLLSQRKLSDVIEAGRDSLRNDATCRLTDAEKVKSPCGYTCTVRSADREFLCENFSMILPFLANLQNQIAIQIGPITDNIESSHVSVDGASIAELQCHNMEISRAVTMDTGNLRKLLKMAQDIN</sequence>
<keyword evidence="1" id="KW-0732">Signal</keyword>
<name>R7T3I0_CAPTE</name>
<gene>
    <name evidence="2" type="ORF">CAPTEDRAFT_189119</name>
</gene>
<evidence type="ECO:0000313" key="2">
    <source>
        <dbReference type="EMBL" id="ELT87322.1"/>
    </source>
</evidence>
<organism evidence="2">
    <name type="scientific">Capitella teleta</name>
    <name type="common">Polychaete worm</name>
    <dbReference type="NCBI Taxonomy" id="283909"/>
    <lineage>
        <taxon>Eukaryota</taxon>
        <taxon>Metazoa</taxon>
        <taxon>Spiralia</taxon>
        <taxon>Lophotrochozoa</taxon>
        <taxon>Annelida</taxon>
        <taxon>Polychaeta</taxon>
        <taxon>Sedentaria</taxon>
        <taxon>Scolecida</taxon>
        <taxon>Capitellidae</taxon>
        <taxon>Capitella</taxon>
    </lineage>
</organism>